<dbReference type="PATRIC" id="fig|1459.3.peg.3102"/>
<dbReference type="AlphaFoldDB" id="A0A0M0GDN3"/>
<dbReference type="InterPro" id="IPR022368">
    <property type="entry name" value="Thiazole_bacteriocin_mat_put"/>
</dbReference>
<accession>A0A0M0GDN3</accession>
<evidence type="ECO:0000313" key="1">
    <source>
        <dbReference type="EMBL" id="KON87893.1"/>
    </source>
</evidence>
<proteinExistence type="predicted"/>
<dbReference type="OrthoDB" id="2369163at2"/>
<dbReference type="STRING" id="1459.AF332_14350"/>
<name>A0A0M0GDN3_SPOGL</name>
<evidence type="ECO:0000313" key="2">
    <source>
        <dbReference type="Proteomes" id="UP000037109"/>
    </source>
</evidence>
<comment type="caution">
    <text evidence="1">The sequence shown here is derived from an EMBL/GenBank/DDBJ whole genome shotgun (WGS) entry which is preliminary data.</text>
</comment>
<gene>
    <name evidence="1" type="ORF">AF332_14350</name>
</gene>
<sequence>MKNLIPSMRLKVKRDTFYLPDPTKGVYFRNNASSFHMEGSMIDQWVQKLMPMFNGEYSLGDLTAGLPGPHSDRVYEIAEVLYKNGFVRDVSQEQPHQLQEHVLKKFASQIDFLESFGDSAAFRFQAYRQEKVLAAGSGPFFVSLVSSLIESGLPKVNMLITDPEPTNRQRLKEIIEHARQSDPEVSLEEVTHQKKEDRSWEELIQPYDSILYVSAAGDVEELRVIHAACRKEKKMFLPAIFHNQAGLAGPLVHPESEGCWESAWHRVHQSVFFEDKQLHTISSTAEAMLANLIVFELFKEVTGLISAEERNQFFLINLETLEGNWHSYLPHPILTGNTAVKWIQDVERRIEQNSGKSKPDSLFLFFSQLTSKESGIFHKWEEGDLEQLPLAQCEVQPVDPLSMGPAELLPNIVCTDLRHEEARREAGLTGIEAYVSRMAGQLAAAHFPHGEMDGDIVNSQEFVGVGAGETFAEGVLRGLDRCLEEEMAKSQAVQIAVVPLHLSDVDDERCRYYLDALTTMQGAPKICKGEEVSGFPVVWVGTNDRWFGSVGFNITLALRKALQHAIIQVQNHMGSHKASALEVSTVLLEEKEPQYLDIPACEEKEQSQLLLSARQVLEENSRQLLVCEYSFEPFLKESLAGVFGVFIREEEAQ</sequence>
<reference evidence="2" key="1">
    <citation type="submission" date="2015-07" db="EMBL/GenBank/DDBJ databases">
        <title>Fjat-10036 dsm4.</title>
        <authorList>
            <person name="Liu B."/>
            <person name="Wang J."/>
            <person name="Zhu Y."/>
            <person name="Liu G."/>
            <person name="Chen Q."/>
            <person name="Chen Z."/>
            <person name="Lan J."/>
            <person name="Che J."/>
            <person name="Ge C."/>
            <person name="Shi H."/>
            <person name="Pan Z."/>
            <person name="Liu X."/>
        </authorList>
    </citation>
    <scope>NUCLEOTIDE SEQUENCE [LARGE SCALE GENOMIC DNA]</scope>
    <source>
        <strain evidence="2">DSM 4</strain>
    </source>
</reference>
<dbReference type="Proteomes" id="UP000037109">
    <property type="component" value="Unassembled WGS sequence"/>
</dbReference>
<dbReference type="Gene3D" id="3.40.50.720">
    <property type="entry name" value="NAD(P)-binding Rossmann-like Domain"/>
    <property type="match status" value="1"/>
</dbReference>
<dbReference type="EMBL" id="LGUF01000007">
    <property type="protein sequence ID" value="KON87893.1"/>
    <property type="molecule type" value="Genomic_DNA"/>
</dbReference>
<organism evidence="1 2">
    <name type="scientific">Sporosarcina globispora</name>
    <name type="common">Bacillus globisporus</name>
    <dbReference type="NCBI Taxonomy" id="1459"/>
    <lineage>
        <taxon>Bacteria</taxon>
        <taxon>Bacillati</taxon>
        <taxon>Bacillota</taxon>
        <taxon>Bacilli</taxon>
        <taxon>Bacillales</taxon>
        <taxon>Caryophanaceae</taxon>
        <taxon>Sporosarcina</taxon>
    </lineage>
</organism>
<keyword evidence="2" id="KW-1185">Reference proteome</keyword>
<protein>
    <submittedName>
        <fullName evidence="1">Bacteriocin maturation protein</fullName>
    </submittedName>
</protein>
<dbReference type="NCBIfam" id="TIGR03693">
    <property type="entry name" value="ocin_ThiF_like"/>
    <property type="match status" value="1"/>
</dbReference>
<dbReference type="RefSeq" id="WP_053435248.1">
    <property type="nucleotide sequence ID" value="NZ_LGUF01000007.1"/>
</dbReference>